<feature type="transmembrane region" description="Helical" evidence="5">
    <location>
        <begin position="322"/>
        <end position="339"/>
    </location>
</feature>
<name>F4PYM9_CACFS</name>
<evidence type="ECO:0000256" key="1">
    <source>
        <dbReference type="ARBA" id="ARBA00004141"/>
    </source>
</evidence>
<feature type="transmembrane region" description="Helical" evidence="5">
    <location>
        <begin position="385"/>
        <end position="403"/>
    </location>
</feature>
<dbReference type="STRING" id="1054147.F4PYM9"/>
<comment type="subcellular location">
    <subcellularLocation>
        <location evidence="1">Membrane</location>
        <topology evidence="1">Multi-pass membrane protein</topology>
    </subcellularLocation>
</comment>
<gene>
    <name evidence="6" type="ORF">DFA_02082</name>
</gene>
<dbReference type="SMART" id="SM00679">
    <property type="entry name" value="CTNS"/>
    <property type="match status" value="1"/>
</dbReference>
<dbReference type="Gene3D" id="1.20.1280.290">
    <property type="match status" value="1"/>
</dbReference>
<accession>F4PYM9</accession>
<dbReference type="KEGG" id="dfa:DFA_02082"/>
<dbReference type="RefSeq" id="XP_004357566.1">
    <property type="nucleotide sequence ID" value="XM_004357509.1"/>
</dbReference>
<organism evidence="6 7">
    <name type="scientific">Cavenderia fasciculata</name>
    <name type="common">Slime mold</name>
    <name type="synonym">Dictyostelium fasciculatum</name>
    <dbReference type="NCBI Taxonomy" id="261658"/>
    <lineage>
        <taxon>Eukaryota</taxon>
        <taxon>Amoebozoa</taxon>
        <taxon>Evosea</taxon>
        <taxon>Eumycetozoa</taxon>
        <taxon>Dictyostelia</taxon>
        <taxon>Acytosteliales</taxon>
        <taxon>Cavenderiaceae</taxon>
        <taxon>Cavenderia</taxon>
    </lineage>
</organism>
<dbReference type="EMBL" id="GL883015">
    <property type="protein sequence ID" value="EGG19295.1"/>
    <property type="molecule type" value="Genomic_DNA"/>
</dbReference>
<evidence type="ECO:0000313" key="6">
    <source>
        <dbReference type="EMBL" id="EGG19295.1"/>
    </source>
</evidence>
<sequence>MPLPLPARKNLKEHEQFLADAHTKIKNVLGLEWTIEFDFEAILAAVSDPKWVGGDLGDLFYKRVAVFIGENIERLSNKDSSIKESLIANNTNKKVVVSIVAKVPNSSYWQYVFENGSLSVYGCPSLANMDTVKYLDFEIPSGSIYSMKALLNIKSVKPKYDEAFATLKKVTSADWTLDQASVDEFYGVAKEKYDTIIGDLVAEVLLAVAFNVETRGKEEMVLEAFNEATSNHTIVFRYVKASSSDWIWSFDNGSLVLTYRAISNLSENKYHDFEKLFCWFLYAVIFFPYLIATDKEAPLILQVALFLFLILFILAQYYYYDNIVFILAAGVAYGLYALLDHYKEHEFEISLTINIVSACLMAAGFIPAVYEIIQAQSAEGLSRPYVVLDFVGGIASILSLIFVTPFDYLAFANFLIVPIFEGTIFFLSYYYGTQVKTHGVQYGDEEEQVWVKPLRFNRSLTRSHRATTRARRDTQMPAKKTDTRLSVIV</sequence>
<feature type="transmembrane region" description="Helical" evidence="5">
    <location>
        <begin position="298"/>
        <end position="315"/>
    </location>
</feature>
<keyword evidence="7" id="KW-1185">Reference proteome</keyword>
<evidence type="ECO:0000313" key="7">
    <source>
        <dbReference type="Proteomes" id="UP000007797"/>
    </source>
</evidence>
<dbReference type="Proteomes" id="UP000007797">
    <property type="component" value="Unassembled WGS sequence"/>
</dbReference>
<keyword evidence="2 5" id="KW-0812">Transmembrane</keyword>
<feature type="transmembrane region" description="Helical" evidence="5">
    <location>
        <begin position="409"/>
        <end position="431"/>
    </location>
</feature>
<evidence type="ECO:0000256" key="4">
    <source>
        <dbReference type="ARBA" id="ARBA00023136"/>
    </source>
</evidence>
<feature type="transmembrane region" description="Helical" evidence="5">
    <location>
        <begin position="351"/>
        <end position="373"/>
    </location>
</feature>
<evidence type="ECO:0000256" key="3">
    <source>
        <dbReference type="ARBA" id="ARBA00022989"/>
    </source>
</evidence>
<feature type="transmembrane region" description="Helical" evidence="5">
    <location>
        <begin position="276"/>
        <end position="292"/>
    </location>
</feature>
<protein>
    <submittedName>
        <fullName evidence="6">Uncharacterized protein</fullName>
    </submittedName>
</protein>
<reference evidence="7" key="1">
    <citation type="journal article" date="2011" name="Genome Res.">
        <title>Phylogeny-wide analysis of social amoeba genomes highlights ancient origins for complex intercellular communication.</title>
        <authorList>
            <person name="Heidel A.J."/>
            <person name="Lawal H.M."/>
            <person name="Felder M."/>
            <person name="Schilde C."/>
            <person name="Helps N.R."/>
            <person name="Tunggal B."/>
            <person name="Rivero F."/>
            <person name="John U."/>
            <person name="Schleicher M."/>
            <person name="Eichinger L."/>
            <person name="Platzer M."/>
            <person name="Noegel A.A."/>
            <person name="Schaap P."/>
            <person name="Gloeckner G."/>
        </authorList>
    </citation>
    <scope>NUCLEOTIDE SEQUENCE [LARGE SCALE GENOMIC DNA]</scope>
    <source>
        <strain evidence="7">SH3</strain>
    </source>
</reference>
<dbReference type="AlphaFoldDB" id="F4PYM9"/>
<dbReference type="Pfam" id="PF04193">
    <property type="entry name" value="PQ-loop"/>
    <property type="match status" value="1"/>
</dbReference>
<dbReference type="GeneID" id="14871319"/>
<dbReference type="OrthoDB" id="2364174at2759"/>
<proteinExistence type="predicted"/>
<evidence type="ECO:0000256" key="2">
    <source>
        <dbReference type="ARBA" id="ARBA00022692"/>
    </source>
</evidence>
<dbReference type="GO" id="GO:0016020">
    <property type="term" value="C:membrane"/>
    <property type="evidence" value="ECO:0007669"/>
    <property type="project" value="UniProtKB-SubCell"/>
</dbReference>
<keyword evidence="4 5" id="KW-0472">Membrane</keyword>
<evidence type="ECO:0000256" key="5">
    <source>
        <dbReference type="SAM" id="Phobius"/>
    </source>
</evidence>
<keyword evidence="3 5" id="KW-1133">Transmembrane helix</keyword>
<dbReference type="InterPro" id="IPR006603">
    <property type="entry name" value="PQ-loop_rpt"/>
</dbReference>